<proteinExistence type="predicted"/>
<reference evidence="4" key="1">
    <citation type="submission" date="2015-11" db="EMBL/GenBank/DDBJ databases">
        <title>De novo transcriptome assembly of four potential Pierce s Disease insect vectors from Arizona vineyards.</title>
        <authorList>
            <person name="Tassone E.E."/>
        </authorList>
    </citation>
    <scope>NUCLEOTIDE SEQUENCE</scope>
</reference>
<evidence type="ECO:0000259" key="2">
    <source>
        <dbReference type="PROSITE" id="PS50011"/>
    </source>
</evidence>
<dbReference type="Gene3D" id="3.30.1520.10">
    <property type="entry name" value="Phox-like domain"/>
    <property type="match status" value="1"/>
</dbReference>
<dbReference type="InterPro" id="IPR051866">
    <property type="entry name" value="Intracell_Sig-Traffick_Protein"/>
</dbReference>
<dbReference type="GO" id="GO:0035091">
    <property type="term" value="F:phosphatidylinositol binding"/>
    <property type="evidence" value="ECO:0007669"/>
    <property type="project" value="InterPro"/>
</dbReference>
<dbReference type="SMART" id="SM00745">
    <property type="entry name" value="MIT"/>
    <property type="match status" value="1"/>
</dbReference>
<evidence type="ECO:0000256" key="1">
    <source>
        <dbReference type="SAM" id="MobiDB-lite"/>
    </source>
</evidence>
<dbReference type="EMBL" id="GECU01012533">
    <property type="protein sequence ID" value="JAS95173.1"/>
    <property type="molecule type" value="Transcribed_RNA"/>
</dbReference>
<dbReference type="AlphaFoldDB" id="A0A1B6J7S7"/>
<dbReference type="InterPro" id="IPR036871">
    <property type="entry name" value="PX_dom_sf"/>
</dbReference>
<feature type="domain" description="Protein kinase" evidence="2">
    <location>
        <begin position="561"/>
        <end position="837"/>
    </location>
</feature>
<dbReference type="Gene3D" id="1.20.58.80">
    <property type="entry name" value="Phosphotransferase system, lactose/cellobiose-type IIA subunit"/>
    <property type="match status" value="1"/>
</dbReference>
<dbReference type="SMART" id="SM00220">
    <property type="entry name" value="S_TKc"/>
    <property type="match status" value="1"/>
</dbReference>
<dbReference type="SUPFAM" id="SSF64268">
    <property type="entry name" value="PX domain"/>
    <property type="match status" value="1"/>
</dbReference>
<dbReference type="SUPFAM" id="SSF116846">
    <property type="entry name" value="MIT domain"/>
    <property type="match status" value="1"/>
</dbReference>
<organism evidence="4">
    <name type="scientific">Homalodisca liturata</name>
    <dbReference type="NCBI Taxonomy" id="320908"/>
    <lineage>
        <taxon>Eukaryota</taxon>
        <taxon>Metazoa</taxon>
        <taxon>Ecdysozoa</taxon>
        <taxon>Arthropoda</taxon>
        <taxon>Hexapoda</taxon>
        <taxon>Insecta</taxon>
        <taxon>Pterygota</taxon>
        <taxon>Neoptera</taxon>
        <taxon>Paraneoptera</taxon>
        <taxon>Hemiptera</taxon>
        <taxon>Auchenorrhyncha</taxon>
        <taxon>Membracoidea</taxon>
        <taxon>Cicadellidae</taxon>
        <taxon>Cicadellinae</taxon>
        <taxon>Proconiini</taxon>
        <taxon>Homalodisca</taxon>
    </lineage>
</organism>
<dbReference type="CDD" id="cd06881">
    <property type="entry name" value="PX_SNX15_like"/>
    <property type="match status" value="1"/>
</dbReference>
<gene>
    <name evidence="4" type="ORF">g.41715</name>
</gene>
<dbReference type="InterPro" id="IPR001683">
    <property type="entry name" value="PX_dom"/>
</dbReference>
<evidence type="ECO:0000259" key="3">
    <source>
        <dbReference type="PROSITE" id="PS50195"/>
    </source>
</evidence>
<dbReference type="Gene3D" id="1.10.510.10">
    <property type="entry name" value="Transferase(Phosphotransferase) domain 1"/>
    <property type="match status" value="1"/>
</dbReference>
<dbReference type="PROSITE" id="PS50011">
    <property type="entry name" value="PROTEIN_KINASE_DOM"/>
    <property type="match status" value="1"/>
</dbReference>
<dbReference type="InterPro" id="IPR036181">
    <property type="entry name" value="MIT_dom_sf"/>
</dbReference>
<dbReference type="PANTHER" id="PTHR15508">
    <property type="entry name" value="RIBOSOMAL PROTEIN S6 KINASE"/>
    <property type="match status" value="1"/>
</dbReference>
<dbReference type="InterPro" id="IPR007330">
    <property type="entry name" value="MIT_dom"/>
</dbReference>
<dbReference type="Pfam" id="PF04212">
    <property type="entry name" value="MIT"/>
    <property type="match status" value="1"/>
</dbReference>
<name>A0A1B6J7S7_9HEMI</name>
<dbReference type="Pfam" id="PF00069">
    <property type="entry name" value="Pkinase"/>
    <property type="match status" value="1"/>
</dbReference>
<dbReference type="InterPro" id="IPR011009">
    <property type="entry name" value="Kinase-like_dom_sf"/>
</dbReference>
<evidence type="ECO:0008006" key="5">
    <source>
        <dbReference type="Google" id="ProtNLM"/>
    </source>
</evidence>
<accession>A0A1B6J7S7</accession>
<dbReference type="GO" id="GO:0005524">
    <property type="term" value="F:ATP binding"/>
    <property type="evidence" value="ECO:0007669"/>
    <property type="project" value="InterPro"/>
</dbReference>
<sequence length="853" mass="95289">MSCIKEDNWIRRFSVSDPFKHNKGFTLYKITSLVYPKKYPEAITKIVIWKRYNDFKKLYKELKVCHKKLHLDDEFPAFVKAKFFSRFESDVVEERRQAALKLLEFVAQHPPLFTSDVFVKFFETGYTVDSEDGTVSNTAVKRSASPLPLPSARADPDTGQVPVPGHGSSDDDHTSFTTDTDSAISSPVLDTEPDRCESPSVEEDTWNSRQLQPSQSQTTLSSLASVESLFSRQIQSFKNRFISITSDTNDARQKEAEVSRYWTEAQKVVTTAEEKEREGDYQTAFNCYKAAIAQLLSGVQNDTDSDRRKLVKEKTADYLCKAEFIANNFLSSDSNSVKKTESDIVPLSKLWQPLSDLQWFKVVGVVGKVMLVIDSRTNFLFIVKALYKSSYPINKNKCCIFPRRIPYMVELNSIFETDSSVFLVLQYISGGKLWDYVSPFFHKPQETPVKARSSNPYSSPHCLEPDHISVSTSDSCPSTLNLPATDCEVRSTVSSPGNSYLDLIRDYTENKRMELQGITESTPPDVVIEKPTTVEDTKSTVYKIVSDTLSNHSCNSRKNSLPTLTASSDNLYRDVLTLVNSEFTLNIADSVDIETKDLVEHAQRLLQSVDATLLESENVTSRVGLTVDREPDRLSVASNNSGRSLDVCRLAPNISSKGSSPLSSVGPDAAPQWCQLEVSGAGIAEDTVRRWAAQLLVALQALHQMGIICLDLNPDNVLVCGSTVRLTYFCSFPGVEPQLSSQACSQLYTAPELSTIFPPTAAADWWSLGTLLYQLLTGQSLCSYYPSGVFCHTILHIPDTISVEARSLLKELLRYNPSERLGSGLLGVEEIKSHPFFDGILWEQIYNDGLMPV</sequence>
<dbReference type="SUPFAM" id="SSF56112">
    <property type="entry name" value="Protein kinase-like (PK-like)"/>
    <property type="match status" value="1"/>
</dbReference>
<dbReference type="PROSITE" id="PS50195">
    <property type="entry name" value="PX"/>
    <property type="match status" value="1"/>
</dbReference>
<dbReference type="PANTHER" id="PTHR15508:SF8">
    <property type="entry name" value="LD24550P"/>
    <property type="match status" value="1"/>
</dbReference>
<dbReference type="InterPro" id="IPR000719">
    <property type="entry name" value="Prot_kinase_dom"/>
</dbReference>
<dbReference type="GO" id="GO:0004672">
    <property type="term" value="F:protein kinase activity"/>
    <property type="evidence" value="ECO:0007669"/>
    <property type="project" value="InterPro"/>
</dbReference>
<dbReference type="Pfam" id="PF00787">
    <property type="entry name" value="PX"/>
    <property type="match status" value="1"/>
</dbReference>
<dbReference type="Gene3D" id="3.30.200.20">
    <property type="entry name" value="Phosphorylase Kinase, domain 1"/>
    <property type="match status" value="1"/>
</dbReference>
<protein>
    <recommendedName>
        <fullName evidence="5">Protein kinase domain-containing protein</fullName>
    </recommendedName>
</protein>
<dbReference type="SMART" id="SM00312">
    <property type="entry name" value="PX"/>
    <property type="match status" value="1"/>
</dbReference>
<dbReference type="CDD" id="cd02677">
    <property type="entry name" value="MIT_SNX15"/>
    <property type="match status" value="1"/>
</dbReference>
<feature type="region of interest" description="Disordered" evidence="1">
    <location>
        <begin position="137"/>
        <end position="217"/>
    </location>
</feature>
<feature type="domain" description="PX" evidence="3">
    <location>
        <begin position="1"/>
        <end position="129"/>
    </location>
</feature>
<evidence type="ECO:0000313" key="4">
    <source>
        <dbReference type="EMBL" id="JAS95173.1"/>
    </source>
</evidence>